<feature type="domain" description="NAD-dependent epimerase/dehydratase" evidence="1">
    <location>
        <begin position="12"/>
        <end position="250"/>
    </location>
</feature>
<organism evidence="2 3">
    <name type="scientific">Lentzea cavernae</name>
    <dbReference type="NCBI Taxonomy" id="2020703"/>
    <lineage>
        <taxon>Bacteria</taxon>
        <taxon>Bacillati</taxon>
        <taxon>Actinomycetota</taxon>
        <taxon>Actinomycetes</taxon>
        <taxon>Pseudonocardiales</taxon>
        <taxon>Pseudonocardiaceae</taxon>
        <taxon>Lentzea</taxon>
    </lineage>
</organism>
<sequence>MRSKADLHGRTALVTGATGFLGAHLAEELVARGATVLCPCRSGVLELPPHDRVRPVRLDLLDRAGLTRLVAAHDVDLLVHSAAVDGTPEDKRLRAGTMIDENMRMVSNVLDSARRGGVADTVLLSSSDIYAGSVPWPIRETEDHHTDMRYARDGFYLSKVYGEVLAEQYAAEHGMRVHLPRPASIYGPGDDFGPRSLRLIPRLISRVHAGEEVEIWGSGEQTRTFVYVTDVVRAVLAMVAHPEHRVANIGTGEQVSVLALARMVGEALGRPVRIRTDPGKPEGRSSRDLDLTRMREIDGAAPVPLREGLRRTAAWYRRSAAELAGDLRDVPAVS</sequence>
<gene>
    <name evidence="2" type="primary">fcl</name>
    <name evidence="2" type="ORF">GCM10017774_31260</name>
</gene>
<dbReference type="RefSeq" id="WP_191298645.1">
    <property type="nucleotide sequence ID" value="NZ_BNAR01000004.1"/>
</dbReference>
<accession>A0ABQ3MG36</accession>
<proteinExistence type="predicted"/>
<evidence type="ECO:0000313" key="3">
    <source>
        <dbReference type="Proteomes" id="UP000605568"/>
    </source>
</evidence>
<dbReference type="InterPro" id="IPR036291">
    <property type="entry name" value="NAD(P)-bd_dom_sf"/>
</dbReference>
<evidence type="ECO:0000313" key="2">
    <source>
        <dbReference type="EMBL" id="GHH39509.1"/>
    </source>
</evidence>
<name>A0ABQ3MG36_9PSEU</name>
<reference evidence="3" key="1">
    <citation type="journal article" date="2019" name="Int. J. Syst. Evol. Microbiol.">
        <title>The Global Catalogue of Microorganisms (GCM) 10K type strain sequencing project: providing services to taxonomists for standard genome sequencing and annotation.</title>
        <authorList>
            <consortium name="The Broad Institute Genomics Platform"/>
            <consortium name="The Broad Institute Genome Sequencing Center for Infectious Disease"/>
            <person name="Wu L."/>
            <person name="Ma J."/>
        </authorList>
    </citation>
    <scope>NUCLEOTIDE SEQUENCE [LARGE SCALE GENOMIC DNA]</scope>
    <source>
        <strain evidence="3">CGMCC 4.7367</strain>
    </source>
</reference>
<dbReference type="SUPFAM" id="SSF51735">
    <property type="entry name" value="NAD(P)-binding Rossmann-fold domains"/>
    <property type="match status" value="1"/>
</dbReference>
<comment type="caution">
    <text evidence="2">The sequence shown here is derived from an EMBL/GenBank/DDBJ whole genome shotgun (WGS) entry which is preliminary data.</text>
</comment>
<dbReference type="Proteomes" id="UP000605568">
    <property type="component" value="Unassembled WGS sequence"/>
</dbReference>
<evidence type="ECO:0000259" key="1">
    <source>
        <dbReference type="Pfam" id="PF01370"/>
    </source>
</evidence>
<keyword evidence="3" id="KW-1185">Reference proteome</keyword>
<dbReference type="PANTHER" id="PTHR43238">
    <property type="entry name" value="GDP-L-FUCOSE SYNTHASE"/>
    <property type="match status" value="1"/>
</dbReference>
<dbReference type="EMBL" id="BNAR01000004">
    <property type="protein sequence ID" value="GHH39509.1"/>
    <property type="molecule type" value="Genomic_DNA"/>
</dbReference>
<dbReference type="InterPro" id="IPR001509">
    <property type="entry name" value="Epimerase_deHydtase"/>
</dbReference>
<dbReference type="Pfam" id="PF01370">
    <property type="entry name" value="Epimerase"/>
    <property type="match status" value="1"/>
</dbReference>
<dbReference type="PANTHER" id="PTHR43238:SF1">
    <property type="entry name" value="GDP-L-FUCOSE SYNTHASE"/>
    <property type="match status" value="1"/>
</dbReference>
<protein>
    <submittedName>
        <fullName evidence="2">GDP-L-fucose synthase</fullName>
    </submittedName>
</protein>
<dbReference type="Gene3D" id="3.40.50.720">
    <property type="entry name" value="NAD(P)-binding Rossmann-like Domain"/>
    <property type="match status" value="1"/>
</dbReference>